<keyword evidence="3" id="KW-1185">Reference proteome</keyword>
<protein>
    <submittedName>
        <fullName evidence="2">Aldose 1-epimerase</fullName>
    </submittedName>
</protein>
<dbReference type="GO" id="GO:0004034">
    <property type="term" value="F:aldose 1-epimerase activity"/>
    <property type="evidence" value="ECO:0007669"/>
    <property type="project" value="TreeGrafter"/>
</dbReference>
<dbReference type="InterPro" id="IPR037480">
    <property type="entry name" value="YihR-like"/>
</dbReference>
<organism evidence="2 3">
    <name type="scientific">Knoellia remsis</name>
    <dbReference type="NCBI Taxonomy" id="407159"/>
    <lineage>
        <taxon>Bacteria</taxon>
        <taxon>Bacillati</taxon>
        <taxon>Actinomycetota</taxon>
        <taxon>Actinomycetes</taxon>
        <taxon>Micrococcales</taxon>
        <taxon>Intrasporangiaceae</taxon>
        <taxon>Knoellia</taxon>
    </lineage>
</organism>
<dbReference type="InterPro" id="IPR011013">
    <property type="entry name" value="Gal_mutarotase_sf_dom"/>
</dbReference>
<dbReference type="RefSeq" id="WP_106298607.1">
    <property type="nucleotide sequence ID" value="NZ_PVTI01000027.1"/>
</dbReference>
<sequence>MTTPGTDPNAAPHSAETSPAPSGEQWTISVGDDEATVVEVGGGLRRWRRGGVDVLAGYDADAVCTSGRGQQLIPWPNRIRDGRYTYAGTERQLAITEVDLGNASHGLVRWAPWRLVEQTPTSITVGHRLFPQPGWDWHLESTTTYAVAPEGLSVTTRVENIGQGTAPFAYGAHPYIAIGDAAVEDVELVIPASRWVEVDERSLPTATRDVDGTAYDLRERKAIGTQRLDTAYTDLAAVDGRWAVTVAVPGRAPVEVWADADALPWAQVFTGKAEADQAGEHGIAVEPITAPADAFNSGDGLIELAPAETWTGTWGISVRN</sequence>
<name>A0A2T0U6B3_9MICO</name>
<dbReference type="CDD" id="cd09022">
    <property type="entry name" value="Aldose_epim_Ec_YihR"/>
    <property type="match status" value="1"/>
</dbReference>
<dbReference type="PANTHER" id="PTHR10091:SF0">
    <property type="entry name" value="GALACTOSE MUTAROTASE"/>
    <property type="match status" value="1"/>
</dbReference>
<dbReference type="Proteomes" id="UP000237822">
    <property type="component" value="Unassembled WGS sequence"/>
</dbReference>
<dbReference type="GO" id="GO:0033499">
    <property type="term" value="P:galactose catabolic process via UDP-galactose, Leloir pathway"/>
    <property type="evidence" value="ECO:0007669"/>
    <property type="project" value="TreeGrafter"/>
</dbReference>
<evidence type="ECO:0000313" key="3">
    <source>
        <dbReference type="Proteomes" id="UP000237822"/>
    </source>
</evidence>
<dbReference type="GO" id="GO:0030246">
    <property type="term" value="F:carbohydrate binding"/>
    <property type="evidence" value="ECO:0007669"/>
    <property type="project" value="InterPro"/>
</dbReference>
<dbReference type="PANTHER" id="PTHR10091">
    <property type="entry name" value="ALDOSE-1-EPIMERASE"/>
    <property type="match status" value="1"/>
</dbReference>
<dbReference type="GO" id="GO:0006006">
    <property type="term" value="P:glucose metabolic process"/>
    <property type="evidence" value="ECO:0007669"/>
    <property type="project" value="TreeGrafter"/>
</dbReference>
<dbReference type="InterPro" id="IPR008183">
    <property type="entry name" value="Aldose_1/G6P_1-epimerase"/>
</dbReference>
<evidence type="ECO:0000313" key="2">
    <source>
        <dbReference type="EMBL" id="PRY53463.1"/>
    </source>
</evidence>
<dbReference type="Pfam" id="PF01263">
    <property type="entry name" value="Aldose_epim"/>
    <property type="match status" value="1"/>
</dbReference>
<dbReference type="InterPro" id="IPR014718">
    <property type="entry name" value="GH-type_carb-bd"/>
</dbReference>
<feature type="region of interest" description="Disordered" evidence="1">
    <location>
        <begin position="1"/>
        <end position="25"/>
    </location>
</feature>
<comment type="caution">
    <text evidence="2">The sequence shown here is derived from an EMBL/GenBank/DDBJ whole genome shotgun (WGS) entry which is preliminary data.</text>
</comment>
<accession>A0A2T0U6B3</accession>
<dbReference type="EMBL" id="PVTI01000027">
    <property type="protein sequence ID" value="PRY53463.1"/>
    <property type="molecule type" value="Genomic_DNA"/>
</dbReference>
<gene>
    <name evidence="2" type="ORF">BCF74_1276</name>
</gene>
<dbReference type="SUPFAM" id="SSF74650">
    <property type="entry name" value="Galactose mutarotase-like"/>
    <property type="match status" value="1"/>
</dbReference>
<dbReference type="OrthoDB" id="4739604at2"/>
<dbReference type="Gene3D" id="2.70.98.10">
    <property type="match status" value="1"/>
</dbReference>
<reference evidence="2 3" key="1">
    <citation type="submission" date="2018-03" db="EMBL/GenBank/DDBJ databases">
        <title>Genomic Encyclopedia of Archaeal and Bacterial Type Strains, Phase II (KMG-II): from individual species to whole genera.</title>
        <authorList>
            <person name="Goeker M."/>
        </authorList>
    </citation>
    <scope>NUCLEOTIDE SEQUENCE [LARGE SCALE GENOMIC DNA]</scope>
    <source>
        <strain evidence="2 3">ATCC BAA-1496</strain>
    </source>
</reference>
<proteinExistence type="predicted"/>
<evidence type="ECO:0000256" key="1">
    <source>
        <dbReference type="SAM" id="MobiDB-lite"/>
    </source>
</evidence>
<dbReference type="AlphaFoldDB" id="A0A2T0U6B3"/>
<feature type="compositionally biased region" description="Polar residues" evidence="1">
    <location>
        <begin position="15"/>
        <end position="25"/>
    </location>
</feature>